<gene>
    <name evidence="1" type="ORF">CPELLU_LOCUS9286</name>
</gene>
<comment type="caution">
    <text evidence="1">The sequence shown here is derived from an EMBL/GenBank/DDBJ whole genome shotgun (WGS) entry which is preliminary data.</text>
</comment>
<proteinExistence type="predicted"/>
<reference evidence="1" key="1">
    <citation type="submission" date="2021-06" db="EMBL/GenBank/DDBJ databases">
        <authorList>
            <person name="Kallberg Y."/>
            <person name="Tangrot J."/>
            <person name="Rosling A."/>
        </authorList>
    </citation>
    <scope>NUCLEOTIDE SEQUENCE</scope>
    <source>
        <strain evidence="1">FL966</strain>
    </source>
</reference>
<sequence>MNKSLELITTKHYDPLSSDELRTIFNHEALSINTVNDLQNQVFMWCCLLFAPCNEHNQMKITQFTFLDNGRIQFTKFSQKNDSGGVEENLDSLIIPVPADLKEYLGPVHDIKLYLSKRSTNYTCQFLHFKINKNIHDIL</sequence>
<dbReference type="Proteomes" id="UP000789759">
    <property type="component" value="Unassembled WGS sequence"/>
</dbReference>
<dbReference type="AlphaFoldDB" id="A0A9N9DT88"/>
<organism evidence="1 2">
    <name type="scientific">Cetraspora pellucida</name>
    <dbReference type="NCBI Taxonomy" id="1433469"/>
    <lineage>
        <taxon>Eukaryota</taxon>
        <taxon>Fungi</taxon>
        <taxon>Fungi incertae sedis</taxon>
        <taxon>Mucoromycota</taxon>
        <taxon>Glomeromycotina</taxon>
        <taxon>Glomeromycetes</taxon>
        <taxon>Diversisporales</taxon>
        <taxon>Gigasporaceae</taxon>
        <taxon>Cetraspora</taxon>
    </lineage>
</organism>
<accession>A0A9N9DT88</accession>
<dbReference type="OrthoDB" id="2445310at2759"/>
<name>A0A9N9DT88_9GLOM</name>
<dbReference type="EMBL" id="CAJVQA010007025">
    <property type="protein sequence ID" value="CAG8650113.1"/>
    <property type="molecule type" value="Genomic_DNA"/>
</dbReference>
<protein>
    <submittedName>
        <fullName evidence="1">14270_t:CDS:1</fullName>
    </submittedName>
</protein>
<evidence type="ECO:0000313" key="1">
    <source>
        <dbReference type="EMBL" id="CAG8650113.1"/>
    </source>
</evidence>
<evidence type="ECO:0000313" key="2">
    <source>
        <dbReference type="Proteomes" id="UP000789759"/>
    </source>
</evidence>
<keyword evidence="2" id="KW-1185">Reference proteome</keyword>